<evidence type="ECO:0000259" key="4">
    <source>
        <dbReference type="Pfam" id="PF11797"/>
    </source>
</evidence>
<dbReference type="Pfam" id="PF11797">
    <property type="entry name" value="WxLIP_HBD"/>
    <property type="match status" value="1"/>
</dbReference>
<dbReference type="InterPro" id="IPR010317">
    <property type="entry name" value="WxLIP_PGBD"/>
</dbReference>
<dbReference type="STRING" id="118060.ATZ35_05525"/>
<dbReference type="Proteomes" id="UP000067523">
    <property type="component" value="Chromosome"/>
</dbReference>
<dbReference type="InterPro" id="IPR021759">
    <property type="entry name" value="WxLIP_HBD"/>
</dbReference>
<proteinExistence type="predicted"/>
<evidence type="ECO:0000313" key="6">
    <source>
        <dbReference type="Proteomes" id="UP000067523"/>
    </source>
</evidence>
<sequence>MIKKRKTLRLIRVIGIFLLSLTALLIGSKTGMAISVKPVLPENQHNPEATYYDLRMNPGQTQDLKLELINTSDKAQQVSLQINNATTNESGDIDYSDRSKIVGRDKSLEIALQDIATAEPELVIPANKTIVATVRLKMPEHQFDGMVLGGIKLVSAEKINEEKEANTKKNQAKKTYIVAVKLTETDTPVEAKLNLLELTASGESSRNSLKATIQNERSMNLEDIEYVAKVYEKGSDKILQQSRLTGHRMAPNSSFTFMIDGEKQGFQARNYKIQLTAKSHATNQEWKWDKELEITKNENKKNAASNINLEKKHIMLYTIILIITFVILLLLLLILLISRKRKEKRYEEILYQKKKKRDRNNKKAQQNSKSKINNKARARKKKKRPASSEKIQERGKQSK</sequence>
<accession>A0A0U2X951</accession>
<organism evidence="5 6">
    <name type="scientific">Enterococcus rotai</name>
    <dbReference type="NCBI Taxonomy" id="118060"/>
    <lineage>
        <taxon>Bacteria</taxon>
        <taxon>Bacillati</taxon>
        <taxon>Bacillota</taxon>
        <taxon>Bacilli</taxon>
        <taxon>Lactobacillales</taxon>
        <taxon>Enterococcaceae</taxon>
        <taxon>Enterococcus</taxon>
    </lineage>
</organism>
<keyword evidence="6" id="KW-1185">Reference proteome</keyword>
<feature type="transmembrane region" description="Helical" evidence="2">
    <location>
        <begin position="314"/>
        <end position="337"/>
    </location>
</feature>
<reference evidence="6" key="1">
    <citation type="submission" date="2015-12" db="EMBL/GenBank/DDBJ databases">
        <authorList>
            <person name="Lauer A."/>
            <person name="Humrighouse B."/>
            <person name="Loparev V."/>
            <person name="Shewmaker P.L."/>
            <person name="Whitney A.M."/>
            <person name="McLaughlin R.W."/>
        </authorList>
    </citation>
    <scope>NUCLEOTIDE SEQUENCE [LARGE SCALE GENOMIC DNA]</scope>
    <source>
        <strain evidence="6">LMG 26678</strain>
    </source>
</reference>
<name>A0A0U2X951_9ENTE</name>
<evidence type="ECO:0000256" key="1">
    <source>
        <dbReference type="SAM" id="MobiDB-lite"/>
    </source>
</evidence>
<keyword evidence="2" id="KW-0472">Membrane</keyword>
<evidence type="ECO:0000259" key="3">
    <source>
        <dbReference type="Pfam" id="PF06030"/>
    </source>
</evidence>
<feature type="domain" description="WxL Interacting Protein peptidoglycan binding" evidence="3">
    <location>
        <begin position="35"/>
        <end position="153"/>
    </location>
</feature>
<feature type="compositionally biased region" description="Basic residues" evidence="1">
    <location>
        <begin position="372"/>
        <end position="385"/>
    </location>
</feature>
<feature type="region of interest" description="Disordered" evidence="1">
    <location>
        <begin position="352"/>
        <end position="399"/>
    </location>
</feature>
<keyword evidence="2" id="KW-1133">Transmembrane helix</keyword>
<keyword evidence="2" id="KW-0812">Transmembrane</keyword>
<protein>
    <submittedName>
        <fullName evidence="5">Uncharacterized protein</fullName>
    </submittedName>
</protein>
<feature type="compositionally biased region" description="Basic residues" evidence="1">
    <location>
        <begin position="352"/>
        <end position="362"/>
    </location>
</feature>
<gene>
    <name evidence="5" type="ORF">ATZ35_05525</name>
</gene>
<dbReference type="AlphaFoldDB" id="A0A0U2X951"/>
<feature type="compositionally biased region" description="Basic and acidic residues" evidence="1">
    <location>
        <begin position="386"/>
        <end position="399"/>
    </location>
</feature>
<dbReference type="EMBL" id="CP013655">
    <property type="protein sequence ID" value="ALS36640.1"/>
    <property type="molecule type" value="Genomic_DNA"/>
</dbReference>
<dbReference type="KEGG" id="erx:ATZ35_05525"/>
<evidence type="ECO:0000256" key="2">
    <source>
        <dbReference type="SAM" id="Phobius"/>
    </source>
</evidence>
<dbReference type="RefSeq" id="WP_208929868.1">
    <property type="nucleotide sequence ID" value="NZ_CP013655.1"/>
</dbReference>
<dbReference type="Pfam" id="PF06030">
    <property type="entry name" value="WxLIP_PGBD"/>
    <property type="match status" value="1"/>
</dbReference>
<feature type="domain" description="WxL Interacting Protein host binding" evidence="4">
    <location>
        <begin position="175"/>
        <end position="302"/>
    </location>
</feature>
<evidence type="ECO:0000313" key="5">
    <source>
        <dbReference type="EMBL" id="ALS36640.1"/>
    </source>
</evidence>